<sequence>MNKRTFSALLLGLLSLSAFAQKLPGTQEASVWAPANIKVDGKTLEWNDTYQAFNKNINVFYTVANDRDNLYFVLKSVDPMNSNKIIAGGVNLTINTADKKSDKDAFVLIFPLINYANLRSTMMQGMRTGGGNPNQAPDSAAIAGMRKKVVSTFKEIKLIGFKDIPDSVISVYNEYGIKGYVDFDAKGSLIIEMAVPLKVMNIKTGSPFAYNVKLNGIDVNAMMRAARIDGDMVHASDGAMGGGGDRVVGAQTVVVGSPRMSMGGGGMSGGMPRSMGDIMGMLSPTDFWGKYTLAEKK</sequence>
<name>A0ABR9XII8_9SPHI</name>
<feature type="signal peptide" evidence="1">
    <location>
        <begin position="1"/>
        <end position="20"/>
    </location>
</feature>
<keyword evidence="1" id="KW-0732">Signal</keyword>
<accession>A0ABR9XII8</accession>
<comment type="caution">
    <text evidence="2">The sequence shown here is derived from an EMBL/GenBank/DDBJ whole genome shotgun (WGS) entry which is preliminary data.</text>
</comment>
<gene>
    <name evidence="2" type="ORF">IRJ18_12500</name>
</gene>
<dbReference type="Proteomes" id="UP000632774">
    <property type="component" value="Unassembled WGS sequence"/>
</dbReference>
<evidence type="ECO:0000256" key="1">
    <source>
        <dbReference type="SAM" id="SignalP"/>
    </source>
</evidence>
<evidence type="ECO:0000313" key="3">
    <source>
        <dbReference type="Proteomes" id="UP000632774"/>
    </source>
</evidence>
<organism evidence="2 3">
    <name type="scientific">Mucilaginibacter boryungensis</name>
    <dbReference type="NCBI Taxonomy" id="768480"/>
    <lineage>
        <taxon>Bacteria</taxon>
        <taxon>Pseudomonadati</taxon>
        <taxon>Bacteroidota</taxon>
        <taxon>Sphingobacteriia</taxon>
        <taxon>Sphingobacteriales</taxon>
        <taxon>Sphingobacteriaceae</taxon>
        <taxon>Mucilaginibacter</taxon>
    </lineage>
</organism>
<dbReference type="EMBL" id="JADFFM010000001">
    <property type="protein sequence ID" value="MBE9667184.1"/>
    <property type="molecule type" value="Genomic_DNA"/>
</dbReference>
<evidence type="ECO:0000313" key="2">
    <source>
        <dbReference type="EMBL" id="MBE9667184.1"/>
    </source>
</evidence>
<proteinExistence type="predicted"/>
<dbReference type="RefSeq" id="WP_194106533.1">
    <property type="nucleotide sequence ID" value="NZ_JADFFM010000001.1"/>
</dbReference>
<protein>
    <submittedName>
        <fullName evidence="2">Uncharacterized protein</fullName>
    </submittedName>
</protein>
<reference evidence="2 3" key="1">
    <citation type="submission" date="2020-10" db="EMBL/GenBank/DDBJ databases">
        <title>Mucilaginibacter mali sp. nov., isolated from rhizosphere soil of apple orchard.</title>
        <authorList>
            <person name="Lee J.-S."/>
            <person name="Kim H.S."/>
            <person name="Kim J.-S."/>
        </authorList>
    </citation>
    <scope>NUCLEOTIDE SEQUENCE [LARGE SCALE GENOMIC DNA]</scope>
    <source>
        <strain evidence="2 3">KCTC 23157</strain>
    </source>
</reference>
<feature type="chain" id="PRO_5045401121" evidence="1">
    <location>
        <begin position="21"/>
        <end position="297"/>
    </location>
</feature>
<keyword evidence="3" id="KW-1185">Reference proteome</keyword>